<gene>
    <name evidence="2" type="ORF">KP004_12825</name>
</gene>
<keyword evidence="3" id="KW-1185">Reference proteome</keyword>
<evidence type="ECO:0000256" key="1">
    <source>
        <dbReference type="SAM" id="Phobius"/>
    </source>
</evidence>
<dbReference type="Proteomes" id="UP000683557">
    <property type="component" value="Chromosome"/>
</dbReference>
<feature type="transmembrane region" description="Helical" evidence="1">
    <location>
        <begin position="166"/>
        <end position="187"/>
    </location>
</feature>
<name>A0ABX8J1F2_9BACT</name>
<keyword evidence="1" id="KW-1133">Transmembrane helix</keyword>
<evidence type="ECO:0000313" key="2">
    <source>
        <dbReference type="EMBL" id="QWV92104.1"/>
    </source>
</evidence>
<proteinExistence type="predicted"/>
<organism evidence="2 3">
    <name type="scientific">Geomonas oryzisoli</name>
    <dbReference type="NCBI Taxonomy" id="2847992"/>
    <lineage>
        <taxon>Bacteria</taxon>
        <taxon>Pseudomonadati</taxon>
        <taxon>Thermodesulfobacteriota</taxon>
        <taxon>Desulfuromonadia</taxon>
        <taxon>Geobacterales</taxon>
        <taxon>Geobacteraceae</taxon>
        <taxon>Geomonas</taxon>
    </lineage>
</organism>
<keyword evidence="1" id="KW-0812">Transmembrane</keyword>
<evidence type="ECO:0000313" key="3">
    <source>
        <dbReference type="Proteomes" id="UP000683557"/>
    </source>
</evidence>
<dbReference type="EMBL" id="CP076723">
    <property type="protein sequence ID" value="QWV92104.1"/>
    <property type="molecule type" value="Genomic_DNA"/>
</dbReference>
<sequence>MIEIKLAETFKNRFAERDLAFQKAMQKVFEEMNTRGILASGATAVRVQEVVQEEMKASGDESLRVLKDVYPVYGRNTKTATVKLKTEGLLKLRLKEIEAYKMLRLQQMLGDVASRRVLDAVDSQDQISRVEAEFELQADKFFHEMEQAKGKNLKDRIINSFYDRPVIAAIAIIIAVVVAICGFVVVVQNFKIGEGIIGK</sequence>
<keyword evidence="1" id="KW-0472">Membrane</keyword>
<reference evidence="2 3" key="1">
    <citation type="submission" date="2021-06" db="EMBL/GenBank/DDBJ databases">
        <title>Gemonas diversity in paddy soil.</title>
        <authorList>
            <person name="Liu G."/>
        </authorList>
    </citation>
    <scope>NUCLEOTIDE SEQUENCE [LARGE SCALE GENOMIC DNA]</scope>
    <source>
        <strain evidence="2 3">RG10</strain>
    </source>
</reference>
<protein>
    <submittedName>
        <fullName evidence="2">Uncharacterized protein</fullName>
    </submittedName>
</protein>
<accession>A0ABX8J1F2</accession>
<dbReference type="RefSeq" id="WP_216798926.1">
    <property type="nucleotide sequence ID" value="NZ_CP076723.1"/>
</dbReference>